<gene>
    <name evidence="2" type="ORF">GCM10023318_13650</name>
</gene>
<accession>A0ABP9K084</accession>
<dbReference type="Proteomes" id="UP001500603">
    <property type="component" value="Unassembled WGS sequence"/>
</dbReference>
<evidence type="ECO:0000256" key="1">
    <source>
        <dbReference type="SAM" id="MobiDB-lite"/>
    </source>
</evidence>
<name>A0ABP9K084_9NOCA</name>
<keyword evidence="3" id="KW-1185">Reference proteome</keyword>
<comment type="caution">
    <text evidence="2">The sequence shown here is derived from an EMBL/GenBank/DDBJ whole genome shotgun (WGS) entry which is preliminary data.</text>
</comment>
<organism evidence="2 3">
    <name type="scientific">Nocardia callitridis</name>
    <dbReference type="NCBI Taxonomy" id="648753"/>
    <lineage>
        <taxon>Bacteria</taxon>
        <taxon>Bacillati</taxon>
        <taxon>Actinomycetota</taxon>
        <taxon>Actinomycetes</taxon>
        <taxon>Mycobacteriales</taxon>
        <taxon>Nocardiaceae</taxon>
        <taxon>Nocardia</taxon>
    </lineage>
</organism>
<dbReference type="EMBL" id="BAABJM010000001">
    <property type="protein sequence ID" value="GAA5047305.1"/>
    <property type="molecule type" value="Genomic_DNA"/>
</dbReference>
<feature type="region of interest" description="Disordered" evidence="1">
    <location>
        <begin position="99"/>
        <end position="179"/>
    </location>
</feature>
<evidence type="ECO:0000313" key="3">
    <source>
        <dbReference type="Proteomes" id="UP001500603"/>
    </source>
</evidence>
<feature type="compositionally biased region" description="Low complexity" evidence="1">
    <location>
        <begin position="114"/>
        <end position="130"/>
    </location>
</feature>
<protein>
    <submittedName>
        <fullName evidence="2">Uncharacterized protein</fullName>
    </submittedName>
</protein>
<proteinExistence type="predicted"/>
<feature type="compositionally biased region" description="Basic and acidic residues" evidence="1">
    <location>
        <begin position="167"/>
        <end position="179"/>
    </location>
</feature>
<sequence>MAKHDDEPILDLVSHDTGISRHLSKALKVLVDSPGIDKNLQKQLREIMNGQGSLRDLAGSESFTRLSEAAMSKLAAQTPKSREEMQRLAQAGEQVLDTYRNEVSSVSPPLADGTEAAPSSSYPAPATTHAAPPPIPADRADYGVIPGTRKPNRERIVTSEELDEDDLYYRDRRQKGWLE</sequence>
<evidence type="ECO:0000313" key="2">
    <source>
        <dbReference type="EMBL" id="GAA5047305.1"/>
    </source>
</evidence>
<reference evidence="3" key="1">
    <citation type="journal article" date="2019" name="Int. J. Syst. Evol. Microbiol.">
        <title>The Global Catalogue of Microorganisms (GCM) 10K type strain sequencing project: providing services to taxonomists for standard genome sequencing and annotation.</title>
        <authorList>
            <consortium name="The Broad Institute Genomics Platform"/>
            <consortium name="The Broad Institute Genome Sequencing Center for Infectious Disease"/>
            <person name="Wu L."/>
            <person name="Ma J."/>
        </authorList>
    </citation>
    <scope>NUCLEOTIDE SEQUENCE [LARGE SCALE GENOMIC DNA]</scope>
    <source>
        <strain evidence="3">JCM 18298</strain>
    </source>
</reference>
<dbReference type="RefSeq" id="WP_345494173.1">
    <property type="nucleotide sequence ID" value="NZ_BAABJM010000001.1"/>
</dbReference>